<gene>
    <name evidence="1" type="ORF">F4820DRAFT_460732</name>
</gene>
<organism evidence="1 2">
    <name type="scientific">Hypoxylon rubiginosum</name>
    <dbReference type="NCBI Taxonomy" id="110542"/>
    <lineage>
        <taxon>Eukaryota</taxon>
        <taxon>Fungi</taxon>
        <taxon>Dikarya</taxon>
        <taxon>Ascomycota</taxon>
        <taxon>Pezizomycotina</taxon>
        <taxon>Sordariomycetes</taxon>
        <taxon>Xylariomycetidae</taxon>
        <taxon>Xylariales</taxon>
        <taxon>Hypoxylaceae</taxon>
        <taxon>Hypoxylon</taxon>
    </lineage>
</organism>
<evidence type="ECO:0000313" key="2">
    <source>
        <dbReference type="Proteomes" id="UP001497700"/>
    </source>
</evidence>
<sequence>MVTVGSLAAGLLLTVVGGAALPPRQFDNTCCFQLASVGRVNKVNKPVLEDHVGDLLLGGSFQQGTFCLDRSTKTIQDSLKHNCFMRAPDYQFECYQGAVGTTTFDTKIVDDNGKAYLLYDDGPGVFFACPAAEGADGYYDIFSTDKANRTGCEPVSLALVDELDTCFLGNATATNATITDATVAQRSAATEVDTPPPTLPAAPQECVVSPSAPSIAPYKTVINNGNSISWSGKNATALASVTPTNTTTFYFDIPQRFSASASLCALQFRMPACEALPAGYPCYRFSGMEQEILQNSGMTFSRSGTTLPGWSDTEVHHVQPGGNTVIGTFECNQAAGPHGWRASSVRDFVLEFVQAGVGPNAKFRDGVGAWVVECEQPFSSQSDEMVDNTTKLVTS</sequence>
<evidence type="ECO:0000313" key="1">
    <source>
        <dbReference type="EMBL" id="KAI4861754.1"/>
    </source>
</evidence>
<proteinExistence type="predicted"/>
<accession>A0ACB9YQZ6</accession>
<name>A0ACB9YQZ6_9PEZI</name>
<dbReference type="EMBL" id="MU393543">
    <property type="protein sequence ID" value="KAI4861754.1"/>
    <property type="molecule type" value="Genomic_DNA"/>
</dbReference>
<keyword evidence="2" id="KW-1185">Reference proteome</keyword>
<comment type="caution">
    <text evidence="1">The sequence shown here is derived from an EMBL/GenBank/DDBJ whole genome shotgun (WGS) entry which is preliminary data.</text>
</comment>
<reference evidence="1 2" key="1">
    <citation type="journal article" date="2022" name="New Phytol.">
        <title>Ecological generalism drives hyperdiversity of secondary metabolite gene clusters in xylarialean endophytes.</title>
        <authorList>
            <person name="Franco M.E.E."/>
            <person name="Wisecaver J.H."/>
            <person name="Arnold A.E."/>
            <person name="Ju Y.M."/>
            <person name="Slot J.C."/>
            <person name="Ahrendt S."/>
            <person name="Moore L.P."/>
            <person name="Eastman K.E."/>
            <person name="Scott K."/>
            <person name="Konkel Z."/>
            <person name="Mondo S.J."/>
            <person name="Kuo A."/>
            <person name="Hayes R.D."/>
            <person name="Haridas S."/>
            <person name="Andreopoulos B."/>
            <person name="Riley R."/>
            <person name="LaButti K."/>
            <person name="Pangilinan J."/>
            <person name="Lipzen A."/>
            <person name="Amirebrahimi M."/>
            <person name="Yan J."/>
            <person name="Adam C."/>
            <person name="Keymanesh K."/>
            <person name="Ng V."/>
            <person name="Louie K."/>
            <person name="Northen T."/>
            <person name="Drula E."/>
            <person name="Henrissat B."/>
            <person name="Hsieh H.M."/>
            <person name="Youens-Clark K."/>
            <person name="Lutzoni F."/>
            <person name="Miadlikowska J."/>
            <person name="Eastwood D.C."/>
            <person name="Hamelin R.C."/>
            <person name="Grigoriev I.V."/>
            <person name="U'Ren J.M."/>
        </authorList>
    </citation>
    <scope>NUCLEOTIDE SEQUENCE [LARGE SCALE GENOMIC DNA]</scope>
    <source>
        <strain evidence="1 2">CBS 119005</strain>
    </source>
</reference>
<protein>
    <submittedName>
        <fullName evidence="1">Uncharacterized protein</fullName>
    </submittedName>
</protein>
<dbReference type="Proteomes" id="UP001497700">
    <property type="component" value="Unassembled WGS sequence"/>
</dbReference>